<dbReference type="GO" id="GO:0016787">
    <property type="term" value="F:hydrolase activity"/>
    <property type="evidence" value="ECO:0007669"/>
    <property type="project" value="UniProtKB-KW"/>
</dbReference>
<organism evidence="6 7">
    <name type="scientific">Nakamurella flavida</name>
    <dbReference type="NCBI Taxonomy" id="363630"/>
    <lineage>
        <taxon>Bacteria</taxon>
        <taxon>Bacillati</taxon>
        <taxon>Actinomycetota</taxon>
        <taxon>Actinomycetes</taxon>
        <taxon>Nakamurellales</taxon>
        <taxon>Nakamurellaceae</taxon>
        <taxon>Nakamurella</taxon>
    </lineage>
</organism>
<evidence type="ECO:0000313" key="7">
    <source>
        <dbReference type="Proteomes" id="UP000663801"/>
    </source>
</evidence>
<dbReference type="PROSITE" id="PS00758">
    <property type="entry name" value="ARGE_DAPE_CPG2_1"/>
    <property type="match status" value="1"/>
</dbReference>
<evidence type="ECO:0000256" key="2">
    <source>
        <dbReference type="ARBA" id="ARBA00022723"/>
    </source>
</evidence>
<evidence type="ECO:0000313" key="6">
    <source>
        <dbReference type="EMBL" id="MBM9478046.1"/>
    </source>
</evidence>
<dbReference type="PANTHER" id="PTHR43808">
    <property type="entry name" value="ACETYLORNITHINE DEACETYLASE"/>
    <property type="match status" value="1"/>
</dbReference>
<reference evidence="6" key="1">
    <citation type="submission" date="2021-01" db="EMBL/GenBank/DDBJ databases">
        <title>KCTC 19127 draft genome.</title>
        <authorList>
            <person name="An D."/>
        </authorList>
    </citation>
    <scope>NUCLEOTIDE SEQUENCE</scope>
    <source>
        <strain evidence="6">KCTC 19127</strain>
    </source>
</reference>
<keyword evidence="7" id="KW-1185">Reference proteome</keyword>
<feature type="domain" description="Peptidase M20 dimerisation" evidence="5">
    <location>
        <begin position="201"/>
        <end position="309"/>
    </location>
</feature>
<dbReference type="InterPro" id="IPR002933">
    <property type="entry name" value="Peptidase_M20"/>
</dbReference>
<evidence type="ECO:0000256" key="4">
    <source>
        <dbReference type="ARBA" id="ARBA00022833"/>
    </source>
</evidence>
<dbReference type="InterPro" id="IPR050072">
    <property type="entry name" value="Peptidase_M20A"/>
</dbReference>
<dbReference type="InterPro" id="IPR011650">
    <property type="entry name" value="Peptidase_M20_dimer"/>
</dbReference>
<accession>A0A938YNZ2</accession>
<comment type="caution">
    <text evidence="6">The sequence shown here is derived from an EMBL/GenBank/DDBJ whole genome shotgun (WGS) entry which is preliminary data.</text>
</comment>
<dbReference type="GO" id="GO:0046872">
    <property type="term" value="F:metal ion binding"/>
    <property type="evidence" value="ECO:0007669"/>
    <property type="project" value="UniProtKB-KW"/>
</dbReference>
<dbReference type="Proteomes" id="UP000663801">
    <property type="component" value="Unassembled WGS sequence"/>
</dbReference>
<dbReference type="Pfam" id="PF01546">
    <property type="entry name" value="Peptidase_M20"/>
    <property type="match status" value="1"/>
</dbReference>
<evidence type="ECO:0000259" key="5">
    <source>
        <dbReference type="Pfam" id="PF07687"/>
    </source>
</evidence>
<dbReference type="RefSeq" id="WP_205258162.1">
    <property type="nucleotide sequence ID" value="NZ_BAAAPV010000002.1"/>
</dbReference>
<gene>
    <name evidence="6" type="ORF">JL107_16475</name>
</gene>
<proteinExistence type="predicted"/>
<dbReference type="EMBL" id="JAERWL010000014">
    <property type="protein sequence ID" value="MBM9478046.1"/>
    <property type="molecule type" value="Genomic_DNA"/>
</dbReference>
<dbReference type="AlphaFoldDB" id="A0A938YNZ2"/>
<comment type="cofactor">
    <cofactor evidence="1">
        <name>Zn(2+)</name>
        <dbReference type="ChEBI" id="CHEBI:29105"/>
    </cofactor>
</comment>
<dbReference type="SUPFAM" id="SSF55031">
    <property type="entry name" value="Bacterial exopeptidase dimerisation domain"/>
    <property type="match status" value="1"/>
</dbReference>
<dbReference type="Gene3D" id="3.40.630.10">
    <property type="entry name" value="Zn peptidases"/>
    <property type="match status" value="1"/>
</dbReference>
<dbReference type="InterPro" id="IPR001261">
    <property type="entry name" value="ArgE/DapE_CS"/>
</dbReference>
<dbReference type="SUPFAM" id="SSF53187">
    <property type="entry name" value="Zn-dependent exopeptidases"/>
    <property type="match status" value="1"/>
</dbReference>
<name>A0A938YNZ2_9ACTN</name>
<dbReference type="PANTHER" id="PTHR43808:SF25">
    <property type="entry name" value="PEPTIDASE M20 DIMERISATION DOMAIN-CONTAINING PROTEIN"/>
    <property type="match status" value="1"/>
</dbReference>
<keyword evidence="4" id="KW-0862">Zinc</keyword>
<dbReference type="InterPro" id="IPR036264">
    <property type="entry name" value="Bact_exopeptidase_dim_dom"/>
</dbReference>
<dbReference type="Gene3D" id="3.30.70.360">
    <property type="match status" value="1"/>
</dbReference>
<evidence type="ECO:0000256" key="1">
    <source>
        <dbReference type="ARBA" id="ARBA00001947"/>
    </source>
</evidence>
<evidence type="ECO:0000256" key="3">
    <source>
        <dbReference type="ARBA" id="ARBA00022801"/>
    </source>
</evidence>
<protein>
    <submittedName>
        <fullName evidence="6">M20/M25/M40 family metallo-hydrolase</fullName>
    </submittedName>
</protein>
<keyword evidence="2" id="KW-0479">Metal-binding</keyword>
<dbReference type="Pfam" id="PF07687">
    <property type="entry name" value="M20_dimer"/>
    <property type="match status" value="1"/>
</dbReference>
<keyword evidence="3" id="KW-0378">Hydrolase</keyword>
<sequence>MFATQIRDAVLGRSEWAFDYLERLVAAPTTAGREQGGLDVFAATLVELGFAVQDIPLGDVAGDPRAGVPAGPALDRSVCVGRRGMGADGPSLLLNGHMDVVPAESPELWTSPPFFPQRRDGRLYGRGAGDMKCGFAMGALAVAALDAVEPGAISGPLSFLAVVEEENTGNGTLAAARAGVLADAVLLLEPTGLGVMLAGIGVLWLEITLTGRAAHAQAAHQAVNAVDLAYQVIDALRGWQQWIGATTDDPVFAGVESPYNLNVGGLDAGDWTSSVPATARLRVRVGFPRAWSPEEAERRAVEVIERTAAAGAFPAPPTVRSSGLRAPGYSLAQGHPLDEAVRAAHEQAHGTRPDTVVMGSTTDARTYLNHFGVPALCYGPDAAGMHGVDESVGLQSIVDGAITLAHFLRTYYRPAGDGAGGS</sequence>